<dbReference type="Pfam" id="PF20866">
    <property type="entry name" value="MdcG_N"/>
    <property type="match status" value="1"/>
</dbReference>
<reference evidence="5" key="1">
    <citation type="submission" date="2019-07" db="EMBL/GenBank/DDBJ databases">
        <authorList>
            <person name="Ashton P.M."/>
            <person name="Dallman T."/>
            <person name="Nair S."/>
            <person name="De Pinna E."/>
            <person name="Peters T."/>
            <person name="Grant K."/>
        </authorList>
    </citation>
    <scope>NUCLEOTIDE SEQUENCE [LARGE SCALE GENOMIC DNA]</scope>
    <source>
        <strain evidence="5">598112</strain>
    </source>
</reference>
<dbReference type="Pfam" id="PF10620">
    <property type="entry name" value="MdcG"/>
    <property type="match status" value="1"/>
</dbReference>
<name>A0A5Y3V1B9_SALER</name>
<evidence type="ECO:0000256" key="1">
    <source>
        <dbReference type="ARBA" id="ARBA00022679"/>
    </source>
</evidence>
<evidence type="ECO:0000313" key="5">
    <source>
        <dbReference type="EMBL" id="ECJ2326297.1"/>
    </source>
</evidence>
<proteinExistence type="predicted"/>
<feature type="domain" description="Phosphoribosyl-dephospho-CoA transferase MdcG C-terminal" evidence="3">
    <location>
        <begin position="107"/>
        <end position="216"/>
    </location>
</feature>
<dbReference type="NCBIfam" id="TIGR03135">
    <property type="entry name" value="malonate_mdcG"/>
    <property type="match status" value="1"/>
</dbReference>
<feature type="domain" description="Phosphoribosyl-dephospho-CoA transferase MdcG N-terminal" evidence="4">
    <location>
        <begin position="5"/>
        <end position="94"/>
    </location>
</feature>
<dbReference type="InterPro" id="IPR049180">
    <property type="entry name" value="MdcG_C"/>
</dbReference>
<organism evidence="5">
    <name type="scientific">Salmonella enterica subsp. salamae</name>
    <dbReference type="NCBI Taxonomy" id="59202"/>
    <lineage>
        <taxon>Bacteria</taxon>
        <taxon>Pseudomonadati</taxon>
        <taxon>Pseudomonadota</taxon>
        <taxon>Gammaproteobacteria</taxon>
        <taxon>Enterobacterales</taxon>
        <taxon>Enterobacteriaceae</taxon>
        <taxon>Salmonella</taxon>
    </lineage>
</organism>
<gene>
    <name evidence="5" type="primary">mdcG</name>
    <name evidence="5" type="ORF">FNJ06_11965</name>
</gene>
<dbReference type="AlphaFoldDB" id="A0A5Y3V1B9"/>
<evidence type="ECO:0000256" key="2">
    <source>
        <dbReference type="ARBA" id="ARBA00022695"/>
    </source>
</evidence>
<evidence type="ECO:0000259" key="4">
    <source>
        <dbReference type="Pfam" id="PF20866"/>
    </source>
</evidence>
<accession>A0A5Y3V1B9</accession>
<dbReference type="GO" id="GO:0016779">
    <property type="term" value="F:nucleotidyltransferase activity"/>
    <property type="evidence" value="ECO:0007669"/>
    <property type="project" value="UniProtKB-KW"/>
</dbReference>
<dbReference type="Proteomes" id="UP000839824">
    <property type="component" value="Unassembled WGS sequence"/>
</dbReference>
<protein>
    <submittedName>
        <fullName evidence="5">Malonate decarboxylase holo-[acyl-carrier-protein] synthase</fullName>
    </submittedName>
</protein>
<keyword evidence="2" id="KW-0548">Nucleotidyltransferase</keyword>
<keyword evidence="1" id="KW-0808">Transferase</keyword>
<evidence type="ECO:0000259" key="3">
    <source>
        <dbReference type="Pfam" id="PF10620"/>
    </source>
</evidence>
<dbReference type="InterPro" id="IPR048903">
    <property type="entry name" value="MdcG_N"/>
</dbReference>
<dbReference type="EMBL" id="AAIXRY010000011">
    <property type="protein sequence ID" value="ECJ2326297.1"/>
    <property type="molecule type" value="Genomic_DNA"/>
</dbReference>
<comment type="caution">
    <text evidence="5">The sequence shown here is derived from an EMBL/GenBank/DDBJ whole genome shotgun (WGS) entry which is preliminary data.</text>
</comment>
<sequence>MTILQRHTLCWLETSALNSIAEQVDSSFSHLPAAMRREARDYLLSGALPGIVRRGPRNGDDIPLGFCFPMRWHRLRLRMATSAPTGAITSYSTPEQTARLPVTDSTCATRAFNTLRQAWRWPELRFGVWGSVALEIMTPWQWTDSDSDLDIHFAPTSFSQLALCQETLNRIEQKFQLRIDGEIALPNGYAINIKEWFSGSSTLLAKGENDVQLISRQHVTELSETSLYEIY</sequence>
<dbReference type="InterPro" id="IPR017557">
    <property type="entry name" value="Holo-ACP_synthase"/>
</dbReference>